<evidence type="ECO:0000313" key="10">
    <source>
        <dbReference type="Proteomes" id="UP000764110"/>
    </source>
</evidence>
<evidence type="ECO:0000256" key="7">
    <source>
        <dbReference type="ARBA" id="ARBA00023136"/>
    </source>
</evidence>
<feature type="transmembrane region" description="Helical" evidence="8">
    <location>
        <begin position="62"/>
        <end position="85"/>
    </location>
</feature>
<comment type="subcellular location">
    <subcellularLocation>
        <location evidence="1">Endoplasmic reticulum membrane</location>
        <topology evidence="1">Multi-pass membrane protein</topology>
    </subcellularLocation>
</comment>
<dbReference type="AlphaFoldDB" id="A0A9P8S4D4"/>
<comment type="caution">
    <text evidence="9">The sequence shown here is derived from an EMBL/GenBank/DDBJ whole genome shotgun (WGS) entry which is preliminary data.</text>
</comment>
<keyword evidence="10" id="KW-1185">Reference proteome</keyword>
<accession>A0A9P8S4D4</accession>
<evidence type="ECO:0000256" key="6">
    <source>
        <dbReference type="ARBA" id="ARBA00022989"/>
    </source>
</evidence>
<name>A0A9P8S4D4_9HYPO</name>
<comment type="pathway">
    <text evidence="2">Glycolipid biosynthesis; glycosylphosphatidylinositol-anchor biosynthesis.</text>
</comment>
<keyword evidence="3" id="KW-0337">GPI-anchor biosynthesis</keyword>
<evidence type="ECO:0008006" key="11">
    <source>
        <dbReference type="Google" id="ProtNLM"/>
    </source>
</evidence>
<dbReference type="GO" id="GO:0006506">
    <property type="term" value="P:GPI anchor biosynthetic process"/>
    <property type="evidence" value="ECO:0007669"/>
    <property type="project" value="UniProtKB-KW"/>
</dbReference>
<keyword evidence="7 8" id="KW-0472">Membrane</keyword>
<organism evidence="9 10">
    <name type="scientific">Metarhizium humberi</name>
    <dbReference type="NCBI Taxonomy" id="2596975"/>
    <lineage>
        <taxon>Eukaryota</taxon>
        <taxon>Fungi</taxon>
        <taxon>Dikarya</taxon>
        <taxon>Ascomycota</taxon>
        <taxon>Pezizomycotina</taxon>
        <taxon>Sordariomycetes</taxon>
        <taxon>Hypocreomycetidae</taxon>
        <taxon>Hypocreales</taxon>
        <taxon>Clavicipitaceae</taxon>
        <taxon>Metarhizium</taxon>
    </lineage>
</organism>
<keyword evidence="5" id="KW-0256">Endoplasmic reticulum</keyword>
<evidence type="ECO:0000256" key="2">
    <source>
        <dbReference type="ARBA" id="ARBA00004687"/>
    </source>
</evidence>
<feature type="transmembrane region" description="Helical" evidence="8">
    <location>
        <begin position="111"/>
        <end position="138"/>
    </location>
</feature>
<keyword evidence="4 8" id="KW-0812">Transmembrane</keyword>
<dbReference type="Proteomes" id="UP000764110">
    <property type="component" value="Unassembled WGS sequence"/>
</dbReference>
<gene>
    <name evidence="9" type="ORF">MHUMG1_09089</name>
</gene>
<dbReference type="Pfam" id="PF06699">
    <property type="entry name" value="PIG-F"/>
    <property type="match status" value="1"/>
</dbReference>
<reference evidence="9 10" key="1">
    <citation type="submission" date="2020-07" db="EMBL/GenBank/DDBJ databases">
        <title>Metarhizium humberi genome.</title>
        <authorList>
            <person name="Lysoe E."/>
        </authorList>
    </citation>
    <scope>NUCLEOTIDE SEQUENCE [LARGE SCALE GENOMIC DNA]</scope>
    <source>
        <strain evidence="9 10">ESALQ1638</strain>
    </source>
</reference>
<evidence type="ECO:0000256" key="8">
    <source>
        <dbReference type="SAM" id="Phobius"/>
    </source>
</evidence>
<dbReference type="EMBL" id="JACEFI010000023">
    <property type="protein sequence ID" value="KAH0593088.1"/>
    <property type="molecule type" value="Genomic_DNA"/>
</dbReference>
<proteinExistence type="predicted"/>
<evidence type="ECO:0000256" key="5">
    <source>
        <dbReference type="ARBA" id="ARBA00022824"/>
    </source>
</evidence>
<evidence type="ECO:0000313" key="9">
    <source>
        <dbReference type="EMBL" id="KAH0593088.1"/>
    </source>
</evidence>
<dbReference type="GO" id="GO:0005789">
    <property type="term" value="C:endoplasmic reticulum membrane"/>
    <property type="evidence" value="ECO:0007669"/>
    <property type="project" value="UniProtKB-SubCell"/>
</dbReference>
<feature type="transmembrane region" description="Helical" evidence="8">
    <location>
        <begin position="144"/>
        <end position="165"/>
    </location>
</feature>
<sequence length="252" mass="26299">MSSTLIAGPSTQVADTKSPDVIPPVAVIDTPLSKSISLLRPGLILGLLALRFNSLVTDPVPALQLALPAVALIQTVYAIICLPVAGSQSAKVVRKPRPGEKKKVDTNGPNTISTAILALLLSAISTPAVYVLFVLFGAPFLDHVQHTLLCSAHLSLLALFPIFYSRGVKGETLIAVAGASAPLDETFGGLVGAGVGAWLGAVPIPLDWDREWQKWPVTIVVGMFAGSLLCSAVSGTLLFGKRLSTTERSTSN</sequence>
<protein>
    <recommendedName>
        <fullName evidence="11">Glycosylphosphatidylinositol anchor biosynthesis protein 11</fullName>
    </recommendedName>
</protein>
<dbReference type="InterPro" id="IPR009580">
    <property type="entry name" value="GPI_biosynthesis_protein_Pig-F"/>
</dbReference>
<evidence type="ECO:0000256" key="3">
    <source>
        <dbReference type="ARBA" id="ARBA00022502"/>
    </source>
</evidence>
<feature type="transmembrane region" description="Helical" evidence="8">
    <location>
        <begin position="186"/>
        <end position="206"/>
    </location>
</feature>
<evidence type="ECO:0000256" key="1">
    <source>
        <dbReference type="ARBA" id="ARBA00004477"/>
    </source>
</evidence>
<feature type="transmembrane region" description="Helical" evidence="8">
    <location>
        <begin position="218"/>
        <end position="239"/>
    </location>
</feature>
<evidence type="ECO:0000256" key="4">
    <source>
        <dbReference type="ARBA" id="ARBA00022692"/>
    </source>
</evidence>
<keyword evidence="6 8" id="KW-1133">Transmembrane helix</keyword>